<name>A0A1F8F978_9BACT</name>
<accession>A0A1F8F978</accession>
<comment type="caution">
    <text evidence="1">The sequence shown here is derived from an EMBL/GenBank/DDBJ whole genome shotgun (WGS) entry which is preliminary data.</text>
</comment>
<reference evidence="1 2" key="1">
    <citation type="journal article" date="2016" name="Nat. Commun.">
        <title>Thousands of microbial genomes shed light on interconnected biogeochemical processes in an aquifer system.</title>
        <authorList>
            <person name="Anantharaman K."/>
            <person name="Brown C.T."/>
            <person name="Hug L.A."/>
            <person name="Sharon I."/>
            <person name="Castelle C.J."/>
            <person name="Probst A.J."/>
            <person name="Thomas B.C."/>
            <person name="Singh A."/>
            <person name="Wilkins M.J."/>
            <person name="Karaoz U."/>
            <person name="Brodie E.L."/>
            <person name="Williams K.H."/>
            <person name="Hubbard S.S."/>
            <person name="Banfield J.F."/>
        </authorList>
    </citation>
    <scope>NUCLEOTIDE SEQUENCE [LARGE SCALE GENOMIC DNA]</scope>
</reference>
<dbReference type="AlphaFoldDB" id="A0A1F8F978"/>
<sequence>MQETIGKQNRVELQAEFNAAKLVRDIQRDFEKDGINISVDTIRAVIERYQKLTAEQDLIEEE</sequence>
<dbReference type="EMBL" id="MGJO01000014">
    <property type="protein sequence ID" value="OGN09741.1"/>
    <property type="molecule type" value="Genomic_DNA"/>
</dbReference>
<organism evidence="1 2">
    <name type="scientific">Candidatus Yanofskybacteria bacterium RIFCSPHIGHO2_02_FULL_39_10</name>
    <dbReference type="NCBI Taxonomy" id="1802674"/>
    <lineage>
        <taxon>Bacteria</taxon>
        <taxon>Candidatus Yanofskyibacteriota</taxon>
    </lineage>
</organism>
<evidence type="ECO:0000313" key="2">
    <source>
        <dbReference type="Proteomes" id="UP000178908"/>
    </source>
</evidence>
<evidence type="ECO:0000313" key="1">
    <source>
        <dbReference type="EMBL" id="OGN09741.1"/>
    </source>
</evidence>
<protein>
    <submittedName>
        <fullName evidence="1">Uncharacterized protein</fullName>
    </submittedName>
</protein>
<proteinExistence type="predicted"/>
<gene>
    <name evidence="1" type="ORF">A3C61_02940</name>
</gene>
<dbReference type="Proteomes" id="UP000178908">
    <property type="component" value="Unassembled WGS sequence"/>
</dbReference>